<accession>A0ABS6BJV7</accession>
<protein>
    <submittedName>
        <fullName evidence="2">DUF3168 domain-containing protein</fullName>
    </submittedName>
</protein>
<feature type="signal peptide" evidence="1">
    <location>
        <begin position="1"/>
        <end position="25"/>
    </location>
</feature>
<dbReference type="RefSeq" id="WP_216324733.1">
    <property type="nucleotide sequence ID" value="NZ_JAHKRT010000005.1"/>
</dbReference>
<evidence type="ECO:0000313" key="3">
    <source>
        <dbReference type="Proteomes" id="UP000776276"/>
    </source>
</evidence>
<dbReference type="EMBL" id="JAHKRT010000005">
    <property type="protein sequence ID" value="MBU3078469.1"/>
    <property type="molecule type" value="Genomic_DNA"/>
</dbReference>
<evidence type="ECO:0000256" key="1">
    <source>
        <dbReference type="SAM" id="SignalP"/>
    </source>
</evidence>
<feature type="chain" id="PRO_5045604500" evidence="1">
    <location>
        <begin position="26"/>
        <end position="138"/>
    </location>
</feature>
<gene>
    <name evidence="2" type="ORF">KOF26_11365</name>
</gene>
<keyword evidence="3" id="KW-1185">Reference proteome</keyword>
<dbReference type="Pfam" id="PF11367">
    <property type="entry name" value="Tail_completion_gp17"/>
    <property type="match status" value="1"/>
</dbReference>
<dbReference type="Proteomes" id="UP000776276">
    <property type="component" value="Unassembled WGS sequence"/>
</dbReference>
<keyword evidence="1" id="KW-0732">Signal</keyword>
<proteinExistence type="predicted"/>
<sequence>MSAAAAVVQAALVAALAADSRIAAAVSGVHDGPPARAAFPYVAIDGGTTSDWSVKDASGREHRIAITIWDDGRSPARLHGLMAAAEEAIEAMDEDLDGHRIASILFVRGRVVRDAAGPWAGMIEYRVRTLATERAAST</sequence>
<dbReference type="InterPro" id="IPR021508">
    <property type="entry name" value="Gp17-like"/>
</dbReference>
<evidence type="ECO:0000313" key="2">
    <source>
        <dbReference type="EMBL" id="MBU3078469.1"/>
    </source>
</evidence>
<comment type="caution">
    <text evidence="2">The sequence shown here is derived from an EMBL/GenBank/DDBJ whole genome shotgun (WGS) entry which is preliminary data.</text>
</comment>
<reference evidence="2 3" key="1">
    <citation type="submission" date="2021-06" db="EMBL/GenBank/DDBJ databases">
        <title>Sphingomonas sp. XMGL2, whole genome shotgun sequencing project.</title>
        <authorList>
            <person name="Zhao G."/>
            <person name="Shen L."/>
        </authorList>
    </citation>
    <scope>NUCLEOTIDE SEQUENCE [LARGE SCALE GENOMIC DNA]</scope>
    <source>
        <strain evidence="2 3">XMGL2</strain>
    </source>
</reference>
<name>A0ABS6BJV7_9SPHN</name>
<organism evidence="2 3">
    <name type="scientific">Sphingomonas quercus</name>
    <dbReference type="NCBI Taxonomy" id="2842451"/>
    <lineage>
        <taxon>Bacteria</taxon>
        <taxon>Pseudomonadati</taxon>
        <taxon>Pseudomonadota</taxon>
        <taxon>Alphaproteobacteria</taxon>
        <taxon>Sphingomonadales</taxon>
        <taxon>Sphingomonadaceae</taxon>
        <taxon>Sphingomonas</taxon>
    </lineage>
</organism>